<protein>
    <submittedName>
        <fullName evidence="3">GAF domain-containing protein</fullName>
    </submittedName>
</protein>
<dbReference type="PROSITE" id="PS01320">
    <property type="entry name" value="UPF0067"/>
    <property type="match status" value="1"/>
</dbReference>
<keyword evidence="4" id="KW-1185">Reference proteome</keyword>
<comment type="similarity">
    <text evidence="1">Belongs to the free Met sulfoxide reductase family.</text>
</comment>
<dbReference type="SUPFAM" id="SSF55781">
    <property type="entry name" value="GAF domain-like"/>
    <property type="match status" value="1"/>
</dbReference>
<gene>
    <name evidence="3" type="ORF">FBBNIHIM_19130</name>
</gene>
<dbReference type="Pfam" id="PF13185">
    <property type="entry name" value="GAF_2"/>
    <property type="match status" value="1"/>
</dbReference>
<name>A0ABN8TEL5_9ENTR</name>
<dbReference type="InterPro" id="IPR029016">
    <property type="entry name" value="GAF-like_dom_sf"/>
</dbReference>
<evidence type="ECO:0000259" key="2">
    <source>
        <dbReference type="SMART" id="SM00065"/>
    </source>
</evidence>
<dbReference type="InterPro" id="IPR051330">
    <property type="entry name" value="Phosphatase_reg/MetRdx"/>
</dbReference>
<sequence>MNTDNFYADLYRDFKALMSGETDFLVMMANTSALLNERLNDINWIGFYLVKGDRLTLGPFQGKIACTQIPWGVGVCGSAIAQNKIQRIDDVHTFDGHIACDTASNSELVLPIIVKNQKVGVLDIDSPSFSRFKEEDEQGMSLLVKAFSALAEETDYIKYFSTHVS</sequence>
<evidence type="ECO:0000313" key="4">
    <source>
        <dbReference type="Proteomes" id="UP001152651"/>
    </source>
</evidence>
<accession>A0ABN8TEL5</accession>
<reference evidence="3" key="1">
    <citation type="submission" date="2022-05" db="EMBL/GenBank/DDBJ databases">
        <authorList>
            <person name="Blom J."/>
        </authorList>
    </citation>
    <scope>NUCLEOTIDE SEQUENCE</scope>
    <source>
        <strain evidence="3">Type strain: CPO20170097</strain>
    </source>
</reference>
<feature type="domain" description="GAF" evidence="2">
    <location>
        <begin position="9"/>
        <end position="161"/>
    </location>
</feature>
<evidence type="ECO:0000313" key="3">
    <source>
        <dbReference type="EMBL" id="CAH6661224.1"/>
    </source>
</evidence>
<comment type="caution">
    <text evidence="3">The sequence shown here is derived from an EMBL/GenBank/DDBJ whole genome shotgun (WGS) entry which is preliminary data.</text>
</comment>
<evidence type="ECO:0000256" key="1">
    <source>
        <dbReference type="ARBA" id="ARBA00038454"/>
    </source>
</evidence>
<dbReference type="EMBL" id="CALSBS010000021">
    <property type="protein sequence ID" value="CAH6661224.1"/>
    <property type="molecule type" value="Genomic_DNA"/>
</dbReference>
<dbReference type="InterPro" id="IPR000614">
    <property type="entry name" value="FRMsr_CS"/>
</dbReference>
<dbReference type="Gene3D" id="3.30.450.40">
    <property type="match status" value="1"/>
</dbReference>
<dbReference type="Proteomes" id="UP001152651">
    <property type="component" value="Unassembled WGS sequence"/>
</dbReference>
<dbReference type="InterPro" id="IPR003018">
    <property type="entry name" value="GAF"/>
</dbReference>
<dbReference type="PANTHER" id="PTHR21021">
    <property type="entry name" value="GAF/PUTATIVE CYTOSKELETAL PROTEIN"/>
    <property type="match status" value="1"/>
</dbReference>
<dbReference type="RefSeq" id="WP_253898799.1">
    <property type="nucleotide sequence ID" value="NZ_CALSBS010000021.1"/>
</dbReference>
<organism evidence="3 4">
    <name type="scientific">Pseudocitrobacter vendiensis</name>
    <dbReference type="NCBI Taxonomy" id="2488306"/>
    <lineage>
        <taxon>Bacteria</taxon>
        <taxon>Pseudomonadati</taxon>
        <taxon>Pseudomonadota</taxon>
        <taxon>Gammaproteobacteria</taxon>
        <taxon>Enterobacterales</taxon>
        <taxon>Enterobacteriaceae</taxon>
        <taxon>Pseudocitrobacter</taxon>
    </lineage>
</organism>
<dbReference type="PANTHER" id="PTHR21021:SF15">
    <property type="entry name" value="FREE METHIONINE-R-SULFOXIDE REDUCTASE"/>
    <property type="match status" value="1"/>
</dbReference>
<proteinExistence type="inferred from homology"/>
<dbReference type="SMART" id="SM00065">
    <property type="entry name" value="GAF"/>
    <property type="match status" value="1"/>
</dbReference>